<dbReference type="RefSeq" id="WP_182208025.1">
    <property type="nucleotide sequence ID" value="NZ_JACGBJ010000001.1"/>
</dbReference>
<evidence type="ECO:0000313" key="1">
    <source>
        <dbReference type="EMBL" id="MBA5800317.1"/>
    </source>
</evidence>
<accession>A0ABR6A132</accession>
<dbReference type="EMBL" id="JACGBJ010000001">
    <property type="protein sequence ID" value="MBA5800317.1"/>
    <property type="molecule type" value="Genomic_DNA"/>
</dbReference>
<evidence type="ECO:0008006" key="3">
    <source>
        <dbReference type="Google" id="ProtNLM"/>
    </source>
</evidence>
<protein>
    <recommendedName>
        <fullName evidence="3">DUF3768 domain-containing protein</fullName>
    </recommendedName>
</protein>
<gene>
    <name evidence="1" type="ORF">HX902_01480</name>
</gene>
<sequence>MRDNVEGSGRARLPASNAIVAEKLFAPNRPMSDSPAADRATTYRILRTVEVDEYDPPVGAAEVQPFGEAQPEVNQNFRGTSRKAAKLSISNAAVEEFHDVAALIDTLPNHESMVTHQPEITTAANSRRVTSEDRNIRVAAFLYAASREDDNDYHLIVGRDPALDPVYMTMEVSGLPPANSEHFTRLEGARRSFSSFFGGDLPGTSYDFYDPPIPLEVEGSLFFDMSHATGSRPGPQSLRNDMPVVWELHPIARIVFEP</sequence>
<dbReference type="Proteomes" id="UP000539787">
    <property type="component" value="Unassembled WGS sequence"/>
</dbReference>
<evidence type="ECO:0000313" key="2">
    <source>
        <dbReference type="Proteomes" id="UP000539787"/>
    </source>
</evidence>
<reference evidence="1 2" key="1">
    <citation type="submission" date="2020-07" db="EMBL/GenBank/DDBJ databases">
        <authorList>
            <person name="Sun Q."/>
        </authorList>
    </citation>
    <scope>NUCLEOTIDE SEQUENCE [LARGE SCALE GENOMIC DNA]</scope>
    <source>
        <strain evidence="1 2">WYCCWR 11317</strain>
    </source>
</reference>
<name>A0ABR6A132_9HYPH</name>
<keyword evidence="2" id="KW-1185">Reference proteome</keyword>
<proteinExistence type="predicted"/>
<organism evidence="1 2">
    <name type="scientific">Rhizobium changzhiense</name>
    <dbReference type="NCBI Taxonomy" id="2692317"/>
    <lineage>
        <taxon>Bacteria</taxon>
        <taxon>Pseudomonadati</taxon>
        <taxon>Pseudomonadota</taxon>
        <taxon>Alphaproteobacteria</taxon>
        <taxon>Hyphomicrobiales</taxon>
        <taxon>Rhizobiaceae</taxon>
        <taxon>Rhizobium/Agrobacterium group</taxon>
        <taxon>Rhizobium</taxon>
    </lineage>
</organism>
<comment type="caution">
    <text evidence="1">The sequence shown here is derived from an EMBL/GenBank/DDBJ whole genome shotgun (WGS) entry which is preliminary data.</text>
</comment>